<gene>
    <name evidence="2" type="ORF">ARMGADRAFT_757184</name>
</gene>
<accession>A0A2H3DX76</accession>
<evidence type="ECO:0000313" key="2">
    <source>
        <dbReference type="EMBL" id="PBK96042.1"/>
    </source>
</evidence>
<dbReference type="AlphaFoldDB" id="A0A2H3DX76"/>
<name>A0A2H3DX76_ARMGA</name>
<dbReference type="OrthoDB" id="10407884at2759"/>
<evidence type="ECO:0000313" key="3">
    <source>
        <dbReference type="Proteomes" id="UP000217790"/>
    </source>
</evidence>
<dbReference type="Proteomes" id="UP000217790">
    <property type="component" value="Unassembled WGS sequence"/>
</dbReference>
<protein>
    <submittedName>
        <fullName evidence="2">Uncharacterized protein</fullName>
    </submittedName>
</protein>
<dbReference type="EMBL" id="KZ293651">
    <property type="protein sequence ID" value="PBK96042.1"/>
    <property type="molecule type" value="Genomic_DNA"/>
</dbReference>
<evidence type="ECO:0000256" key="1">
    <source>
        <dbReference type="SAM" id="Phobius"/>
    </source>
</evidence>
<dbReference type="InParanoid" id="A0A2H3DX76"/>
<keyword evidence="3" id="KW-1185">Reference proteome</keyword>
<keyword evidence="1" id="KW-0472">Membrane</keyword>
<proteinExistence type="predicted"/>
<organism evidence="2 3">
    <name type="scientific">Armillaria gallica</name>
    <name type="common">Bulbous honey fungus</name>
    <name type="synonym">Armillaria bulbosa</name>
    <dbReference type="NCBI Taxonomy" id="47427"/>
    <lineage>
        <taxon>Eukaryota</taxon>
        <taxon>Fungi</taxon>
        <taxon>Dikarya</taxon>
        <taxon>Basidiomycota</taxon>
        <taxon>Agaricomycotina</taxon>
        <taxon>Agaricomycetes</taxon>
        <taxon>Agaricomycetidae</taxon>
        <taxon>Agaricales</taxon>
        <taxon>Marasmiineae</taxon>
        <taxon>Physalacriaceae</taxon>
        <taxon>Armillaria</taxon>
    </lineage>
</organism>
<keyword evidence="1" id="KW-1133">Transmembrane helix</keyword>
<keyword evidence="1" id="KW-0812">Transmembrane</keyword>
<reference evidence="3" key="1">
    <citation type="journal article" date="2017" name="Nat. Ecol. Evol.">
        <title>Genome expansion and lineage-specific genetic innovations in the forest pathogenic fungi Armillaria.</title>
        <authorList>
            <person name="Sipos G."/>
            <person name="Prasanna A.N."/>
            <person name="Walter M.C."/>
            <person name="O'Connor E."/>
            <person name="Balint B."/>
            <person name="Krizsan K."/>
            <person name="Kiss B."/>
            <person name="Hess J."/>
            <person name="Varga T."/>
            <person name="Slot J."/>
            <person name="Riley R."/>
            <person name="Boka B."/>
            <person name="Rigling D."/>
            <person name="Barry K."/>
            <person name="Lee J."/>
            <person name="Mihaltcheva S."/>
            <person name="LaButti K."/>
            <person name="Lipzen A."/>
            <person name="Waldron R."/>
            <person name="Moloney N.M."/>
            <person name="Sperisen C."/>
            <person name="Kredics L."/>
            <person name="Vagvoelgyi C."/>
            <person name="Patrignani A."/>
            <person name="Fitzpatrick D."/>
            <person name="Nagy I."/>
            <person name="Doyle S."/>
            <person name="Anderson J.B."/>
            <person name="Grigoriev I.V."/>
            <person name="Gueldener U."/>
            <person name="Muensterkoetter M."/>
            <person name="Nagy L.G."/>
        </authorList>
    </citation>
    <scope>NUCLEOTIDE SEQUENCE [LARGE SCALE GENOMIC DNA]</scope>
    <source>
        <strain evidence="3">Ar21-2</strain>
    </source>
</reference>
<feature type="transmembrane region" description="Helical" evidence="1">
    <location>
        <begin position="57"/>
        <end position="82"/>
    </location>
</feature>
<sequence length="134" mass="14794">MTATNRRVRPKLGIGHAVPHMYHPNKRSIIKQTFVAYSDSRSSESQSSAEAILRMMIAWGIATVCVALILLLISAALAVYWATRRRRSGASAPSQRFDGRERRASFYERNALHITGAAAGKEQKLSYCSGMLPA</sequence>